<evidence type="ECO:0000313" key="3">
    <source>
        <dbReference type="Proteomes" id="UP000192582"/>
    </source>
</evidence>
<accession>A0A1W1UDX1</accession>
<dbReference type="RefSeq" id="WP_084045476.1">
    <property type="nucleotide sequence ID" value="NZ_FWWU01000003.1"/>
</dbReference>
<reference evidence="2 3" key="1">
    <citation type="submission" date="2017-04" db="EMBL/GenBank/DDBJ databases">
        <authorList>
            <person name="Afonso C.L."/>
            <person name="Miller P.J."/>
            <person name="Scott M.A."/>
            <person name="Spackman E."/>
            <person name="Goraichik I."/>
            <person name="Dimitrov K.M."/>
            <person name="Suarez D.L."/>
            <person name="Swayne D.E."/>
        </authorList>
    </citation>
    <scope>NUCLEOTIDE SEQUENCE [LARGE SCALE GENOMIC DNA]</scope>
    <source>
        <strain evidence="2 3">KR-140</strain>
    </source>
</reference>
<dbReference type="PANTHER" id="PTHR43689:SF8">
    <property type="entry name" value="ALPHA_BETA-HYDROLASES SUPERFAMILY PROTEIN"/>
    <property type="match status" value="1"/>
</dbReference>
<dbReference type="Proteomes" id="UP000192582">
    <property type="component" value="Unassembled WGS sequence"/>
</dbReference>
<evidence type="ECO:0000313" key="2">
    <source>
        <dbReference type="EMBL" id="SMB79277.1"/>
    </source>
</evidence>
<dbReference type="InterPro" id="IPR000073">
    <property type="entry name" value="AB_hydrolase_1"/>
</dbReference>
<sequence>MTSLQAVPHTALLTPDLPLTLTEAGAGRSTLILHGGGGPLTVTGLAAQLSTAARTLLPTHPGWNGTPRPEHLARVRDLARVYLQLLEDRQLRDVLVVGSSLGGWIGAEMALADSGRRITGLVLINAVGVKVEGEPIQDVFALSPRGLAELSFHAPDRFFVDPANLTQEQVARQKGNLDAMRRLAGEPYMHDPTLLGRLCEVSVPTLVLWGESDRIVTPAYGAAYAAAFRQGQFEVIPRAGHLPQLERPEATLAQIDHFMAKQARQRE</sequence>
<dbReference type="InterPro" id="IPR029058">
    <property type="entry name" value="AB_hydrolase_fold"/>
</dbReference>
<organism evidence="2 3">
    <name type="scientific">Deinococcus hopiensis KR-140</name>
    <dbReference type="NCBI Taxonomy" id="695939"/>
    <lineage>
        <taxon>Bacteria</taxon>
        <taxon>Thermotogati</taxon>
        <taxon>Deinococcota</taxon>
        <taxon>Deinococci</taxon>
        <taxon>Deinococcales</taxon>
        <taxon>Deinococcaceae</taxon>
        <taxon>Deinococcus</taxon>
    </lineage>
</organism>
<keyword evidence="3" id="KW-1185">Reference proteome</keyword>
<name>A0A1W1UDX1_9DEIO</name>
<dbReference type="Pfam" id="PF12697">
    <property type="entry name" value="Abhydrolase_6"/>
    <property type="match status" value="1"/>
</dbReference>
<feature type="domain" description="AB hydrolase-1" evidence="1">
    <location>
        <begin position="31"/>
        <end position="253"/>
    </location>
</feature>
<dbReference type="Gene3D" id="3.40.50.1820">
    <property type="entry name" value="alpha/beta hydrolase"/>
    <property type="match status" value="1"/>
</dbReference>
<dbReference type="OrthoDB" id="9808398at2"/>
<dbReference type="PANTHER" id="PTHR43689">
    <property type="entry name" value="HYDROLASE"/>
    <property type="match status" value="1"/>
</dbReference>
<dbReference type="STRING" id="695939.SAMN00790413_05863"/>
<dbReference type="AlphaFoldDB" id="A0A1W1UDX1"/>
<dbReference type="SUPFAM" id="SSF53474">
    <property type="entry name" value="alpha/beta-Hydrolases"/>
    <property type="match status" value="1"/>
</dbReference>
<dbReference type="PRINTS" id="PR00111">
    <property type="entry name" value="ABHYDROLASE"/>
</dbReference>
<proteinExistence type="predicted"/>
<dbReference type="EMBL" id="FWWU01000003">
    <property type="protein sequence ID" value="SMB79277.1"/>
    <property type="molecule type" value="Genomic_DNA"/>
</dbReference>
<evidence type="ECO:0000259" key="1">
    <source>
        <dbReference type="Pfam" id="PF12697"/>
    </source>
</evidence>
<protein>
    <submittedName>
        <fullName evidence="2">Pimeloyl-ACP methyl ester carboxylesterase</fullName>
    </submittedName>
</protein>
<gene>
    <name evidence="2" type="ORF">SAMN00790413_05863</name>
</gene>